<evidence type="ECO:0000313" key="5">
    <source>
        <dbReference type="Proteomes" id="UP000006044"/>
    </source>
</evidence>
<dbReference type="Proteomes" id="UP000006044">
    <property type="component" value="Unassembled WGS sequence"/>
</dbReference>
<feature type="domain" description="FecR protein" evidence="2">
    <location>
        <begin position="113"/>
        <end position="206"/>
    </location>
</feature>
<keyword evidence="5" id="KW-1185">Reference proteome</keyword>
<dbReference type="PANTHER" id="PTHR30273">
    <property type="entry name" value="PERIPLASMIC SIGNAL SENSOR AND SIGMA FACTOR ACTIVATOR FECR-RELATED"/>
    <property type="match status" value="1"/>
</dbReference>
<feature type="transmembrane region" description="Helical" evidence="1">
    <location>
        <begin position="79"/>
        <end position="99"/>
    </location>
</feature>
<feature type="domain" description="Protein FecR C-terminal" evidence="3">
    <location>
        <begin position="251"/>
        <end position="317"/>
    </location>
</feature>
<dbReference type="EMBL" id="ADLE01000008">
    <property type="protein sequence ID" value="EJZ64641.1"/>
    <property type="molecule type" value="Genomic_DNA"/>
</dbReference>
<dbReference type="OrthoDB" id="1115929at2"/>
<dbReference type="InterPro" id="IPR032508">
    <property type="entry name" value="FecR_C"/>
</dbReference>
<evidence type="ECO:0000313" key="4">
    <source>
        <dbReference type="EMBL" id="EJZ64641.1"/>
    </source>
</evidence>
<keyword evidence="1" id="KW-1133">Transmembrane helix</keyword>
<dbReference type="GO" id="GO:0016989">
    <property type="term" value="F:sigma factor antagonist activity"/>
    <property type="evidence" value="ECO:0007669"/>
    <property type="project" value="TreeGrafter"/>
</dbReference>
<dbReference type="AlphaFoldDB" id="K0X293"/>
<sequence>MDYLEEKYKRNCLTPKELEELQRKVREMSDGQLEDRLFKGWQEDILDDSSVSAERLAILKRKVDKSIFPKYRTKMLISWGRIAAAILLPIFVFATFYFYQETRSLSSGEVLFSTFAEEHANLTLPDGTKVTMNSNSSLTYSPKDFNRDERCVDFNGEAYFNVAKNKSVPFVITTKDLTVRVLGTKFNLHAYAGNETMEVTLEEGEILVSSRKEEKKLLPNQKAVLNCQDGSILVLEEKRPEDASVWKNNELVFIDEQLENVIVALEENYNISIHIKGLNIDSDLFTGKVPSNDLLNALEILKYSYHMDYCVDAKDIYFSKK</sequence>
<dbReference type="Pfam" id="PF16344">
    <property type="entry name" value="FecR_C"/>
    <property type="match status" value="1"/>
</dbReference>
<comment type="caution">
    <text evidence="4">The sequence shown here is derived from an EMBL/GenBank/DDBJ whole genome shotgun (WGS) entry which is preliminary data.</text>
</comment>
<evidence type="ECO:0008006" key="6">
    <source>
        <dbReference type="Google" id="ProtNLM"/>
    </source>
</evidence>
<dbReference type="InterPro" id="IPR006860">
    <property type="entry name" value="FecR"/>
</dbReference>
<dbReference type="HOGENOM" id="CLU_050192_2_3_10"/>
<protein>
    <recommendedName>
        <fullName evidence="6">FecR protein domain-containing protein</fullName>
    </recommendedName>
</protein>
<dbReference type="Pfam" id="PF04773">
    <property type="entry name" value="FecR"/>
    <property type="match status" value="1"/>
</dbReference>
<dbReference type="PANTHER" id="PTHR30273:SF2">
    <property type="entry name" value="PROTEIN FECR"/>
    <property type="match status" value="1"/>
</dbReference>
<dbReference type="RefSeq" id="WP_008861609.1">
    <property type="nucleotide sequence ID" value="NZ_JH815204.1"/>
</dbReference>
<organism evidence="4 5">
    <name type="scientific">Barnesiella intestinihominis YIT 11860</name>
    <dbReference type="NCBI Taxonomy" id="742726"/>
    <lineage>
        <taxon>Bacteria</taxon>
        <taxon>Pseudomonadati</taxon>
        <taxon>Bacteroidota</taxon>
        <taxon>Bacteroidia</taxon>
        <taxon>Bacteroidales</taxon>
        <taxon>Barnesiellaceae</taxon>
        <taxon>Barnesiella</taxon>
    </lineage>
</organism>
<proteinExistence type="predicted"/>
<dbReference type="eggNOG" id="COG3712">
    <property type="taxonomic scope" value="Bacteria"/>
</dbReference>
<dbReference type="STRING" id="742726.HMPREF9448_01121"/>
<keyword evidence="1" id="KW-0812">Transmembrane</keyword>
<evidence type="ECO:0000259" key="3">
    <source>
        <dbReference type="Pfam" id="PF16344"/>
    </source>
</evidence>
<name>K0X293_9BACT</name>
<gene>
    <name evidence="4" type="ORF">HMPREF9448_01121</name>
</gene>
<dbReference type="InterPro" id="IPR012373">
    <property type="entry name" value="Ferrdict_sens_TM"/>
</dbReference>
<evidence type="ECO:0000256" key="1">
    <source>
        <dbReference type="SAM" id="Phobius"/>
    </source>
</evidence>
<keyword evidence="1" id="KW-0472">Membrane</keyword>
<dbReference type="Gene3D" id="3.55.50.30">
    <property type="match status" value="1"/>
</dbReference>
<dbReference type="Gene3D" id="2.60.120.1440">
    <property type="match status" value="1"/>
</dbReference>
<dbReference type="GeneID" id="77848415"/>
<reference evidence="4 5" key="1">
    <citation type="submission" date="2012-08" db="EMBL/GenBank/DDBJ databases">
        <title>The Genome Sequence of Barnesiella intestinihominis YIT 11860.</title>
        <authorList>
            <consortium name="The Broad Institute Genome Sequencing Platform"/>
            <person name="Earl A."/>
            <person name="Ward D."/>
            <person name="Feldgarden M."/>
            <person name="Gevers D."/>
            <person name="Morotomi M."/>
            <person name="Walker B."/>
            <person name="Young S.K."/>
            <person name="Zeng Q."/>
            <person name="Gargeya S."/>
            <person name="Fitzgerald M."/>
            <person name="Haas B."/>
            <person name="Abouelleil A."/>
            <person name="Alvarado L."/>
            <person name="Arachchi H.M."/>
            <person name="Berlin A.M."/>
            <person name="Chapman S.B."/>
            <person name="Goldberg J."/>
            <person name="Griggs A."/>
            <person name="Gujja S."/>
            <person name="Hansen M."/>
            <person name="Howarth C."/>
            <person name="Imamovic A."/>
            <person name="Larimer J."/>
            <person name="McCowen C."/>
            <person name="Montmayeur A."/>
            <person name="Murphy C."/>
            <person name="Neiman D."/>
            <person name="Pearson M."/>
            <person name="Priest M."/>
            <person name="Roberts A."/>
            <person name="Saif S."/>
            <person name="Shea T."/>
            <person name="Sisk P."/>
            <person name="Sykes S."/>
            <person name="Wortman J."/>
            <person name="Nusbaum C."/>
            <person name="Birren B."/>
        </authorList>
    </citation>
    <scope>NUCLEOTIDE SEQUENCE [LARGE SCALE GENOMIC DNA]</scope>
    <source>
        <strain evidence="4 5">YIT 11860</strain>
    </source>
</reference>
<accession>K0X293</accession>
<evidence type="ECO:0000259" key="2">
    <source>
        <dbReference type="Pfam" id="PF04773"/>
    </source>
</evidence>